<name>A0A2W7MK64_9BACI</name>
<comment type="caution">
    <text evidence="1">The sequence shown here is derived from an EMBL/GenBank/DDBJ whole genome shotgun (WGS) entry which is preliminary data.</text>
</comment>
<evidence type="ECO:0000313" key="1">
    <source>
        <dbReference type="EMBL" id="PZX03836.1"/>
    </source>
</evidence>
<dbReference type="OrthoDB" id="8704087at2"/>
<reference evidence="1 2" key="1">
    <citation type="submission" date="2018-06" db="EMBL/GenBank/DDBJ databases">
        <title>Genomic Encyclopedia of Type Strains, Phase IV (KMG-IV): sequencing the most valuable type-strain genomes for metagenomic binning, comparative biology and taxonomic classification.</title>
        <authorList>
            <person name="Goeker M."/>
        </authorList>
    </citation>
    <scope>NUCLEOTIDE SEQUENCE [LARGE SCALE GENOMIC DNA]</scope>
    <source>
        <strain evidence="1 2">DSM 5</strain>
    </source>
</reference>
<dbReference type="Proteomes" id="UP000248646">
    <property type="component" value="Unassembled WGS sequence"/>
</dbReference>
<dbReference type="RefSeq" id="WP_111439883.1">
    <property type="nucleotide sequence ID" value="NZ_QKZI01000005.1"/>
</dbReference>
<accession>A0A2W7MK64</accession>
<organism evidence="1 2">
    <name type="scientific">Psychrobacillus insolitus</name>
    <dbReference type="NCBI Taxonomy" id="1461"/>
    <lineage>
        <taxon>Bacteria</taxon>
        <taxon>Bacillati</taxon>
        <taxon>Bacillota</taxon>
        <taxon>Bacilli</taxon>
        <taxon>Bacillales</taxon>
        <taxon>Bacillaceae</taxon>
        <taxon>Psychrobacillus</taxon>
    </lineage>
</organism>
<protein>
    <submittedName>
        <fullName evidence="1">Uncharacterized protein</fullName>
    </submittedName>
</protein>
<evidence type="ECO:0000313" key="2">
    <source>
        <dbReference type="Proteomes" id="UP000248646"/>
    </source>
</evidence>
<keyword evidence="2" id="KW-1185">Reference proteome</keyword>
<dbReference type="AlphaFoldDB" id="A0A2W7MK64"/>
<dbReference type="EMBL" id="QKZI01000005">
    <property type="protein sequence ID" value="PZX03836.1"/>
    <property type="molecule type" value="Genomic_DNA"/>
</dbReference>
<sequence>MAKKEKERELDEYLDHLYIHVNEVEHFALFSGLTVQQFIRSFSDLPALLLLNHQYEDASFNIHTQLEFIVQDQYLRFVKDYAERPIALCLMDFTDEKKLNMLSPQEQAELLYIAHKKEAFRSPFYHHLLNRFVYLTDEDNEITKIYFRDMADLHILIAGVFNQYISDKSKSTAFWRKKNNVVLSQLSVEKIEEHEDFYEDGVLMSLYKMDKTNYGLEIRSLPEDIFPDEVLGDLKQHLEKPADLLIVVS</sequence>
<gene>
    <name evidence="1" type="ORF">C7437_10533</name>
</gene>
<proteinExistence type="predicted"/>